<dbReference type="InterPro" id="IPR002957">
    <property type="entry name" value="Keratin_I"/>
</dbReference>
<dbReference type="PRINTS" id="PR01248">
    <property type="entry name" value="TYPE1KERATIN"/>
</dbReference>
<dbReference type="SUPFAM" id="SSF64593">
    <property type="entry name" value="Intermediate filament protein, coiled coil region"/>
    <property type="match status" value="2"/>
</dbReference>
<protein>
    <submittedName>
        <fullName evidence="7">Keratin 10</fullName>
    </submittedName>
</protein>
<evidence type="ECO:0000256" key="5">
    <source>
        <dbReference type="SAM" id="MobiDB-lite"/>
    </source>
</evidence>
<evidence type="ECO:0000256" key="1">
    <source>
        <dbReference type="ARBA" id="ARBA00022744"/>
    </source>
</evidence>
<dbReference type="InterPro" id="IPR039008">
    <property type="entry name" value="IF_rod_dom"/>
</dbReference>
<feature type="compositionally biased region" description="Low complexity" evidence="5">
    <location>
        <begin position="21"/>
        <end position="34"/>
    </location>
</feature>
<evidence type="ECO:0000256" key="2">
    <source>
        <dbReference type="ARBA" id="ARBA00022754"/>
    </source>
</evidence>
<keyword evidence="3 4" id="KW-0175">Coiled coil</keyword>
<reference evidence="7" key="1">
    <citation type="submission" date="2004-01" db="EMBL/GenBank/DDBJ databases">
        <title>Differential expression of 'E' and 'S' keratins in the shark Scyliorhinus stellaris, and cDNA sequence of a novel epidermal type I keratin.</title>
        <authorList>
            <person name="Schaffeld M."/>
            <person name="Hoeffling S."/>
            <person name="Markl J."/>
        </authorList>
    </citation>
    <scope>NUCLEOTIDE SEQUENCE</scope>
</reference>
<dbReference type="AlphaFoldDB" id="Q5GR12"/>
<feature type="compositionally biased region" description="Polar residues" evidence="5">
    <location>
        <begin position="1"/>
        <end position="12"/>
    </location>
</feature>
<dbReference type="EMBL" id="AJ623268">
    <property type="protein sequence ID" value="CAF22094.1"/>
    <property type="molecule type" value="mRNA"/>
</dbReference>
<dbReference type="GO" id="GO:0005198">
    <property type="term" value="F:structural molecule activity"/>
    <property type="evidence" value="ECO:0007669"/>
    <property type="project" value="InterPro"/>
</dbReference>
<keyword evidence="2" id="KW-0403">Intermediate filament</keyword>
<feature type="region of interest" description="Disordered" evidence="5">
    <location>
        <begin position="1"/>
        <end position="34"/>
    </location>
</feature>
<evidence type="ECO:0000259" key="6">
    <source>
        <dbReference type="PROSITE" id="PS51842"/>
    </source>
</evidence>
<evidence type="ECO:0000313" key="7">
    <source>
        <dbReference type="EMBL" id="CAF22094.1"/>
    </source>
</evidence>
<evidence type="ECO:0000256" key="3">
    <source>
        <dbReference type="ARBA" id="ARBA00023054"/>
    </source>
</evidence>
<evidence type="ECO:0000256" key="4">
    <source>
        <dbReference type="SAM" id="Coils"/>
    </source>
</evidence>
<gene>
    <name evidence="7" type="primary">krt10</name>
</gene>
<organism evidence="7">
    <name type="scientific">Scyliorhinus stellaris</name>
    <name type="common">Nursehound</name>
    <name type="synonym">Greater spotted dogfish</name>
    <dbReference type="NCBI Taxonomy" id="68454"/>
    <lineage>
        <taxon>Eukaryota</taxon>
        <taxon>Metazoa</taxon>
        <taxon>Chordata</taxon>
        <taxon>Craniata</taxon>
        <taxon>Vertebrata</taxon>
        <taxon>Chondrichthyes</taxon>
        <taxon>Elasmobranchii</taxon>
        <taxon>Galeomorphii</taxon>
        <taxon>Galeoidea</taxon>
        <taxon>Carcharhiniformes</taxon>
        <taxon>Scyliorhinidae</taxon>
        <taxon>Scyliorhinus</taxon>
    </lineage>
</organism>
<feature type="coiled-coil region" evidence="4">
    <location>
        <begin position="302"/>
        <end position="382"/>
    </location>
</feature>
<dbReference type="PANTHER" id="PTHR23239">
    <property type="entry name" value="INTERMEDIATE FILAMENT"/>
    <property type="match status" value="1"/>
</dbReference>
<feature type="coiled-coil region" evidence="4">
    <location>
        <begin position="84"/>
        <end position="118"/>
    </location>
</feature>
<proteinExistence type="evidence at transcript level"/>
<dbReference type="Gene3D" id="1.20.5.500">
    <property type="entry name" value="Single helix bin"/>
    <property type="match status" value="1"/>
</dbReference>
<dbReference type="SMART" id="SM01391">
    <property type="entry name" value="Filament"/>
    <property type="match status" value="1"/>
</dbReference>
<keyword evidence="1 7" id="KW-0416">Keratin</keyword>
<dbReference type="Gene3D" id="1.20.5.170">
    <property type="match status" value="1"/>
</dbReference>
<dbReference type="GO" id="GO:0005882">
    <property type="term" value="C:intermediate filament"/>
    <property type="evidence" value="ECO:0007669"/>
    <property type="project" value="UniProtKB-KW"/>
</dbReference>
<dbReference type="PANTHER" id="PTHR23239:SF180">
    <property type="entry name" value="KERATIN, TYPE I CYTOSKELETAL 17"/>
    <property type="match status" value="1"/>
</dbReference>
<accession>Q5GR12</accession>
<feature type="domain" description="IF rod" evidence="6">
    <location>
        <begin position="80"/>
        <end position="390"/>
    </location>
</feature>
<dbReference type="Pfam" id="PF00038">
    <property type="entry name" value="Filament"/>
    <property type="match status" value="1"/>
</dbReference>
<dbReference type="PROSITE" id="PS51842">
    <property type="entry name" value="IF_ROD_2"/>
    <property type="match status" value="1"/>
</dbReference>
<dbReference type="FunFam" id="1.20.5.1160:FF:000002">
    <property type="entry name" value="Type I keratin 10"/>
    <property type="match status" value="1"/>
</dbReference>
<feature type="coiled-coil region" evidence="4">
    <location>
        <begin position="189"/>
        <end position="216"/>
    </location>
</feature>
<sequence>MSFGQSSFSRKSYSVHGGNVSRMSSLGSSSGRASGARISVGGSRSLGMGGSYGGSSSFGLGSSLGGGSSISTSSVGGANEKVAMQNLNDRLAHYLEQVRSLETSNSKMELEIRQYYEKAGPATRDWSAYWATINGLRGQINDFILDNSRLMLQIDNSKLAAEDFRSKFEAELGIRMSVDADIHGLRTMLDDMTLKKSQLEMEIESLKEELIYIRKNHEETLRGLRGQISGNVNVEVTTEPTLDLVKLLNEMREEYDQGVKKNKAELENWYSQQVVTVKNEYAVNTDVIKTETSQLTQLRHTYQGLEMEYQGLLSMISSLEANLGDVENSYCMKRDKIQININRLEAEMMELRLKLDQNVKSYAMLLDSKNQLEMEIETYRRLMNTSGQALSGMSTISSGKTVLIKTEKREPVVTKVVKTVVEETINGEVVKSYSQNIIQ</sequence>
<name>Q5GR12_SCYST</name>
<dbReference type="Gene3D" id="1.20.5.1160">
    <property type="entry name" value="Vasodilator-stimulated phosphoprotein"/>
    <property type="match status" value="1"/>
</dbReference>